<dbReference type="Pfam" id="PF01025">
    <property type="entry name" value="GrpE"/>
    <property type="match status" value="1"/>
</dbReference>
<dbReference type="GO" id="GO:0051087">
    <property type="term" value="F:protein-folding chaperone binding"/>
    <property type="evidence" value="ECO:0007669"/>
    <property type="project" value="InterPro"/>
</dbReference>
<evidence type="ECO:0000256" key="1">
    <source>
        <dbReference type="ARBA" id="ARBA00023186"/>
    </source>
</evidence>
<keyword evidence="1" id="KW-0143">Chaperone</keyword>
<dbReference type="InterPro" id="IPR009012">
    <property type="entry name" value="GrpE_head"/>
</dbReference>
<dbReference type="GO" id="GO:0042803">
    <property type="term" value="F:protein homodimerization activity"/>
    <property type="evidence" value="ECO:0007669"/>
    <property type="project" value="InterPro"/>
</dbReference>
<dbReference type="SUPFAM" id="SSF51064">
    <property type="entry name" value="Head domain of nucleotide exchange factor GrpE"/>
    <property type="match status" value="1"/>
</dbReference>
<name>A0A8S5LSD2_9CAUD</name>
<dbReference type="GO" id="GO:0006457">
    <property type="term" value="P:protein folding"/>
    <property type="evidence" value="ECO:0007669"/>
    <property type="project" value="InterPro"/>
</dbReference>
<proteinExistence type="predicted"/>
<organism evidence="2">
    <name type="scientific">Siphoviridae sp. ctMAv2</name>
    <dbReference type="NCBI Taxonomy" id="2826258"/>
    <lineage>
        <taxon>Viruses</taxon>
        <taxon>Duplodnaviria</taxon>
        <taxon>Heunggongvirae</taxon>
        <taxon>Uroviricota</taxon>
        <taxon>Caudoviricetes</taxon>
    </lineage>
</organism>
<reference evidence="2" key="1">
    <citation type="journal article" date="2021" name="Proc. Natl. Acad. Sci. U.S.A.">
        <title>A Catalog of Tens of Thousands of Viruses from Human Metagenomes Reveals Hidden Associations with Chronic Diseases.</title>
        <authorList>
            <person name="Tisza M.J."/>
            <person name="Buck C.B."/>
        </authorList>
    </citation>
    <scope>NUCLEOTIDE SEQUENCE</scope>
    <source>
        <strain evidence="2">CtMAv2</strain>
    </source>
</reference>
<accession>A0A8S5LSD2</accession>
<dbReference type="Gene3D" id="2.30.22.10">
    <property type="entry name" value="Head domain of nucleotide exchange factor GrpE"/>
    <property type="match status" value="1"/>
</dbReference>
<protein>
    <submittedName>
        <fullName evidence="2">GrpE</fullName>
    </submittedName>
</protein>
<sequence length="154" mass="17976">MSDELLNKTYDEVVALKDLFLRRLMDDKVKMASLAQLKDQNEQLQKQLDDKALYGFIKEILLICDRIDAQTEIDSLTESVEYEILDLLARREIYRMEQSTIFDPRYHNAVGTVVATEEYPEKSVVRVVRNGYLIKDKVFRPEDVVVAVKDSENR</sequence>
<dbReference type="GO" id="GO:0000774">
    <property type="term" value="F:adenyl-nucleotide exchange factor activity"/>
    <property type="evidence" value="ECO:0007669"/>
    <property type="project" value="InterPro"/>
</dbReference>
<dbReference type="InterPro" id="IPR000740">
    <property type="entry name" value="GrpE"/>
</dbReference>
<evidence type="ECO:0000313" key="2">
    <source>
        <dbReference type="EMBL" id="DAD72862.1"/>
    </source>
</evidence>
<dbReference type="EMBL" id="BK014727">
    <property type="protein sequence ID" value="DAD72862.1"/>
    <property type="molecule type" value="Genomic_DNA"/>
</dbReference>